<dbReference type="AlphaFoldDB" id="A0A1X7TVY6"/>
<accession>A0A1X7TVY6</accession>
<dbReference type="EnsemblMetazoa" id="Aqu2.1.19441_001">
    <property type="protein sequence ID" value="Aqu2.1.19441_001"/>
    <property type="gene ID" value="Aqu2.1.19441"/>
</dbReference>
<reference evidence="1" key="1">
    <citation type="submission" date="2017-05" db="UniProtKB">
        <authorList>
            <consortium name="EnsemblMetazoa"/>
        </authorList>
    </citation>
    <scope>IDENTIFICATION</scope>
</reference>
<protein>
    <submittedName>
        <fullName evidence="1">Uncharacterized protein</fullName>
    </submittedName>
</protein>
<proteinExistence type="predicted"/>
<organism evidence="1">
    <name type="scientific">Amphimedon queenslandica</name>
    <name type="common">Sponge</name>
    <dbReference type="NCBI Taxonomy" id="400682"/>
    <lineage>
        <taxon>Eukaryota</taxon>
        <taxon>Metazoa</taxon>
        <taxon>Porifera</taxon>
        <taxon>Demospongiae</taxon>
        <taxon>Heteroscleromorpha</taxon>
        <taxon>Haplosclerida</taxon>
        <taxon>Niphatidae</taxon>
        <taxon>Amphimedon</taxon>
    </lineage>
</organism>
<sequence>MKRRGSFRAGLCTRSFNLNPQHGSIYKLRPVAHHHMASDEIKLKRLAEKLCQKEACAIQYCLQ</sequence>
<evidence type="ECO:0000313" key="1">
    <source>
        <dbReference type="EnsemblMetazoa" id="Aqu2.1.19441_001"/>
    </source>
</evidence>
<name>A0A1X7TVY6_AMPQE</name>
<dbReference type="InParanoid" id="A0A1X7TVY6"/>